<dbReference type="AlphaFoldDB" id="A0AAI8VEL6"/>
<reference evidence="8" key="1">
    <citation type="submission" date="2023-10" db="EMBL/GenBank/DDBJ databases">
        <authorList>
            <person name="Hackl T."/>
        </authorList>
    </citation>
    <scope>NUCLEOTIDE SEQUENCE</scope>
</reference>
<comment type="subcellular location">
    <subcellularLocation>
        <location evidence="1">Membrane</location>
        <topology evidence="1">Multi-pass membrane protein</topology>
    </subcellularLocation>
</comment>
<feature type="transmembrane region" description="Helical" evidence="7">
    <location>
        <begin position="525"/>
        <end position="547"/>
    </location>
</feature>
<dbReference type="InterPro" id="IPR000109">
    <property type="entry name" value="POT_fam"/>
</dbReference>
<evidence type="ECO:0000256" key="7">
    <source>
        <dbReference type="SAM" id="Phobius"/>
    </source>
</evidence>
<keyword evidence="4 7" id="KW-1133">Transmembrane helix</keyword>
<proteinExistence type="inferred from homology"/>
<keyword evidence="3 7" id="KW-0812">Transmembrane</keyword>
<dbReference type="Proteomes" id="UP001295740">
    <property type="component" value="Unassembled WGS sequence"/>
</dbReference>
<feature type="transmembrane region" description="Helical" evidence="7">
    <location>
        <begin position="192"/>
        <end position="212"/>
    </location>
</feature>
<evidence type="ECO:0000256" key="5">
    <source>
        <dbReference type="ARBA" id="ARBA00023136"/>
    </source>
</evidence>
<dbReference type="EMBL" id="CAUWAG010000006">
    <property type="protein sequence ID" value="CAJ2503460.1"/>
    <property type="molecule type" value="Genomic_DNA"/>
</dbReference>
<dbReference type="InterPro" id="IPR036259">
    <property type="entry name" value="MFS_trans_sf"/>
</dbReference>
<evidence type="ECO:0000256" key="1">
    <source>
        <dbReference type="ARBA" id="ARBA00004141"/>
    </source>
</evidence>
<dbReference type="Gene3D" id="1.20.1250.20">
    <property type="entry name" value="MFS general substrate transporter like domains"/>
    <property type="match status" value="1"/>
</dbReference>
<dbReference type="GO" id="GO:0016020">
    <property type="term" value="C:membrane"/>
    <property type="evidence" value="ECO:0007669"/>
    <property type="project" value="UniProtKB-SubCell"/>
</dbReference>
<comment type="caution">
    <text evidence="8">The sequence shown here is derived from an EMBL/GenBank/DDBJ whole genome shotgun (WGS) entry which is preliminary data.</text>
</comment>
<feature type="transmembrane region" description="Helical" evidence="7">
    <location>
        <begin position="438"/>
        <end position="458"/>
    </location>
</feature>
<feature type="transmembrane region" description="Helical" evidence="7">
    <location>
        <begin position="249"/>
        <end position="268"/>
    </location>
</feature>
<dbReference type="GO" id="GO:0022857">
    <property type="term" value="F:transmembrane transporter activity"/>
    <property type="evidence" value="ECO:0007669"/>
    <property type="project" value="InterPro"/>
</dbReference>
<feature type="transmembrane region" description="Helical" evidence="7">
    <location>
        <begin position="553"/>
        <end position="576"/>
    </location>
</feature>
<feature type="transmembrane region" description="Helical" evidence="7">
    <location>
        <begin position="493"/>
        <end position="513"/>
    </location>
</feature>
<dbReference type="Pfam" id="PF00854">
    <property type="entry name" value="PTR2"/>
    <property type="match status" value="1"/>
</dbReference>
<evidence type="ECO:0000256" key="6">
    <source>
        <dbReference type="SAM" id="MobiDB-lite"/>
    </source>
</evidence>
<evidence type="ECO:0000313" key="8">
    <source>
        <dbReference type="EMBL" id="CAJ2503460.1"/>
    </source>
</evidence>
<dbReference type="SUPFAM" id="SSF103473">
    <property type="entry name" value="MFS general substrate transporter"/>
    <property type="match status" value="1"/>
</dbReference>
<keyword evidence="9" id="KW-1185">Reference proteome</keyword>
<evidence type="ECO:0000313" key="9">
    <source>
        <dbReference type="Proteomes" id="UP001295740"/>
    </source>
</evidence>
<dbReference type="PANTHER" id="PTHR11654">
    <property type="entry name" value="OLIGOPEPTIDE TRANSPORTER-RELATED"/>
    <property type="match status" value="1"/>
</dbReference>
<feature type="transmembrane region" description="Helical" evidence="7">
    <location>
        <begin position="135"/>
        <end position="152"/>
    </location>
</feature>
<evidence type="ECO:0000256" key="2">
    <source>
        <dbReference type="ARBA" id="ARBA00005982"/>
    </source>
</evidence>
<accession>A0AAI8VEL6</accession>
<evidence type="ECO:0000256" key="3">
    <source>
        <dbReference type="ARBA" id="ARBA00022692"/>
    </source>
</evidence>
<sequence length="634" mass="68916">MASNTEGVDRSDTAALDYNEKHGHGYESSTSPPSEVQAALADTNILHKDYEGKPTDEELVTLRRVPGGVPWVAYCLCAVEFCERASYYGCVSIWTNYINRPLPPGGNGLGSPLRGSNYTQGGLGLGEQIATATSQSFNVIAYCFPVFIAYLADTRFGRFNMILWGVILCGVGHVLIVAGGARDLLASGEAKIPFYIGVYILAIGAAMFKPNVTPIILDQMSSHVPMVRTLKSGERVIEDPEHSTERVMLWFYLLINVGGFMAVATSYSARLVGWWLAFLLPLLLYLPLPILLIWLKPKLILHPPGGSDFPNFFRVIGCCLKNGGLKRIGKTGFFNVAKPTYQLAHGLPVSTKWNDQFVDDCQRTLQACGMFAFFPVQFWNDNGIGNAANYLGTMLTGNGVPNDVISNFNSLSIIVFNPVLNFALYPFLRKAGIHYGPVARIATGFFISTLGGLGYTLLQWKAYESSPCGYYGSSAPECVDNGLVSPISLWLEAIPYALGGISELFINVPAYGIAYSRAPMNMRGVVSGLNLFFSSGVAYIVNLATASAVTDPWLIGAFAGPTAVGGVVTVFFYFYFRHIDKEEYVLSTNVMPQTNILDDSTGARPSFVENGLNKSPNHPAPIAENETGIISTKQ</sequence>
<comment type="similarity">
    <text evidence="2">Belongs to the major facilitator superfamily. Proton-dependent oligopeptide transporter (POT/PTR) (TC 2.A.17) family.</text>
</comment>
<name>A0AAI8VEL6_9PEZI</name>
<evidence type="ECO:0000256" key="4">
    <source>
        <dbReference type="ARBA" id="ARBA00022989"/>
    </source>
</evidence>
<feature type="region of interest" description="Disordered" evidence="6">
    <location>
        <begin position="609"/>
        <end position="634"/>
    </location>
</feature>
<protein>
    <submittedName>
        <fullName evidence="8">Uu.00g108540.m01.CDS01</fullName>
    </submittedName>
</protein>
<keyword evidence="5 7" id="KW-0472">Membrane</keyword>
<organism evidence="8 9">
    <name type="scientific">Anthostomella pinea</name>
    <dbReference type="NCBI Taxonomy" id="933095"/>
    <lineage>
        <taxon>Eukaryota</taxon>
        <taxon>Fungi</taxon>
        <taxon>Dikarya</taxon>
        <taxon>Ascomycota</taxon>
        <taxon>Pezizomycotina</taxon>
        <taxon>Sordariomycetes</taxon>
        <taxon>Xylariomycetidae</taxon>
        <taxon>Xylariales</taxon>
        <taxon>Xylariaceae</taxon>
        <taxon>Anthostomella</taxon>
    </lineage>
</organism>
<gene>
    <name evidence="8" type="ORF">KHLLAP_LOCUS3928</name>
</gene>
<feature type="transmembrane region" description="Helical" evidence="7">
    <location>
        <begin position="159"/>
        <end position="180"/>
    </location>
</feature>
<feature type="transmembrane region" description="Helical" evidence="7">
    <location>
        <begin position="274"/>
        <end position="295"/>
    </location>
</feature>